<feature type="non-terminal residue" evidence="3">
    <location>
        <position position="1"/>
    </location>
</feature>
<evidence type="ECO:0000313" key="3">
    <source>
        <dbReference type="EMBL" id="CAF4223182.1"/>
    </source>
</evidence>
<gene>
    <name evidence="3" type="ORF">BYL167_LOCUS24469</name>
    <name evidence="4" type="ORF">GIL414_LOCUS27717</name>
</gene>
<dbReference type="InterPro" id="IPR022742">
    <property type="entry name" value="Hydrolase_4"/>
</dbReference>
<dbReference type="InterPro" id="IPR050960">
    <property type="entry name" value="AB_hydrolase_4_sf"/>
</dbReference>
<accession>A0A8S2SE95</accession>
<feature type="non-terminal residue" evidence="3">
    <location>
        <position position="101"/>
    </location>
</feature>
<dbReference type="Proteomes" id="UP000681720">
    <property type="component" value="Unassembled WGS sequence"/>
</dbReference>
<reference evidence="3" key="1">
    <citation type="submission" date="2021-02" db="EMBL/GenBank/DDBJ databases">
        <authorList>
            <person name="Nowell W R."/>
        </authorList>
    </citation>
    <scope>NUCLEOTIDE SEQUENCE</scope>
</reference>
<dbReference type="EMBL" id="CAJOBH010021304">
    <property type="protein sequence ID" value="CAF4223182.1"/>
    <property type="molecule type" value="Genomic_DNA"/>
</dbReference>
<organism evidence="3 5">
    <name type="scientific">Rotaria magnacalcarata</name>
    <dbReference type="NCBI Taxonomy" id="392030"/>
    <lineage>
        <taxon>Eukaryota</taxon>
        <taxon>Metazoa</taxon>
        <taxon>Spiralia</taxon>
        <taxon>Gnathifera</taxon>
        <taxon>Rotifera</taxon>
        <taxon>Eurotatoria</taxon>
        <taxon>Bdelloidea</taxon>
        <taxon>Philodinida</taxon>
        <taxon>Philodinidae</taxon>
        <taxon>Rotaria</taxon>
    </lineage>
</organism>
<evidence type="ECO:0000259" key="2">
    <source>
        <dbReference type="Pfam" id="PF12146"/>
    </source>
</evidence>
<name>A0A8S2SE95_9BILA</name>
<dbReference type="EMBL" id="CAJOBJ010044878">
    <property type="protein sequence ID" value="CAF4344967.1"/>
    <property type="molecule type" value="Genomic_DNA"/>
</dbReference>
<dbReference type="AlphaFoldDB" id="A0A8S2SE95"/>
<dbReference type="InterPro" id="IPR029058">
    <property type="entry name" value="AB_hydrolase_fold"/>
</dbReference>
<feature type="domain" description="Serine aminopeptidase S33" evidence="2">
    <location>
        <begin position="3"/>
        <end position="88"/>
    </location>
</feature>
<dbReference type="PANTHER" id="PTHR10794">
    <property type="entry name" value="ABHYDROLASE DOMAIN-CONTAINING PROTEIN"/>
    <property type="match status" value="1"/>
</dbReference>
<evidence type="ECO:0000313" key="4">
    <source>
        <dbReference type="EMBL" id="CAF4344967.1"/>
    </source>
</evidence>
<dbReference type="Pfam" id="PF12146">
    <property type="entry name" value="Hydrolase_4"/>
    <property type="match status" value="1"/>
</dbReference>
<dbReference type="Gene3D" id="3.40.50.1820">
    <property type="entry name" value="alpha/beta hydrolase"/>
    <property type="match status" value="1"/>
</dbReference>
<dbReference type="Proteomes" id="UP000681967">
    <property type="component" value="Unassembled WGS sequence"/>
</dbReference>
<evidence type="ECO:0000256" key="1">
    <source>
        <dbReference type="ARBA" id="ARBA00010884"/>
    </source>
</evidence>
<dbReference type="GO" id="GO:0047372">
    <property type="term" value="F:monoacylglycerol lipase activity"/>
    <property type="evidence" value="ECO:0007669"/>
    <property type="project" value="TreeGrafter"/>
</dbReference>
<comment type="similarity">
    <text evidence="1">Belongs to the AB hydrolase superfamily. AB hydrolase 4 family.</text>
</comment>
<dbReference type="PANTHER" id="PTHR10794:SF63">
    <property type="entry name" value="ALPHA_BETA HYDROLASE 1, ISOFORM A"/>
    <property type="match status" value="1"/>
</dbReference>
<dbReference type="GO" id="GO:0034338">
    <property type="term" value="F:short-chain carboxylesterase activity"/>
    <property type="evidence" value="ECO:0007669"/>
    <property type="project" value="TreeGrafter"/>
</dbReference>
<evidence type="ECO:0000313" key="5">
    <source>
        <dbReference type="Proteomes" id="UP000681967"/>
    </source>
</evidence>
<dbReference type="SUPFAM" id="SSF53474">
    <property type="entry name" value="alpha/beta-Hydrolases"/>
    <property type="match status" value="1"/>
</dbReference>
<sequence length="101" mass="11186">HARGCGQSKLTSSKSFCAANTDDVRVSLKYIRSTVGEETPIFAVGYSLGAGILTKFLGEENNQCSLQGAIVCCASFDMHLTTNNLERWFNLRMYNQRLTNN</sequence>
<protein>
    <recommendedName>
        <fullName evidence="2">Serine aminopeptidase S33 domain-containing protein</fullName>
    </recommendedName>
</protein>
<comment type="caution">
    <text evidence="3">The sequence shown here is derived from an EMBL/GenBank/DDBJ whole genome shotgun (WGS) entry which is preliminary data.</text>
</comment>
<proteinExistence type="inferred from homology"/>